<organism evidence="1">
    <name type="scientific">Anguilla anguilla</name>
    <name type="common">European freshwater eel</name>
    <name type="synonym">Muraena anguilla</name>
    <dbReference type="NCBI Taxonomy" id="7936"/>
    <lineage>
        <taxon>Eukaryota</taxon>
        <taxon>Metazoa</taxon>
        <taxon>Chordata</taxon>
        <taxon>Craniata</taxon>
        <taxon>Vertebrata</taxon>
        <taxon>Euteleostomi</taxon>
        <taxon>Actinopterygii</taxon>
        <taxon>Neopterygii</taxon>
        <taxon>Teleostei</taxon>
        <taxon>Anguilliformes</taxon>
        <taxon>Anguillidae</taxon>
        <taxon>Anguilla</taxon>
    </lineage>
</organism>
<dbReference type="EMBL" id="GBXM01087520">
    <property type="protein sequence ID" value="JAH21057.1"/>
    <property type="molecule type" value="Transcribed_RNA"/>
</dbReference>
<dbReference type="EMBL" id="GBXM01099412">
    <property type="protein sequence ID" value="JAH09165.1"/>
    <property type="molecule type" value="Transcribed_RNA"/>
</dbReference>
<reference evidence="1" key="1">
    <citation type="submission" date="2014-11" db="EMBL/GenBank/DDBJ databases">
        <authorList>
            <person name="Amaro Gonzalez C."/>
        </authorList>
    </citation>
    <scope>NUCLEOTIDE SEQUENCE</scope>
</reference>
<reference evidence="1" key="2">
    <citation type="journal article" date="2015" name="Fish Shellfish Immunol.">
        <title>Early steps in the European eel (Anguilla anguilla)-Vibrio vulnificus interaction in the gills: Role of the RtxA13 toxin.</title>
        <authorList>
            <person name="Callol A."/>
            <person name="Pajuelo D."/>
            <person name="Ebbesson L."/>
            <person name="Teles M."/>
            <person name="MacKenzie S."/>
            <person name="Amaro C."/>
        </authorList>
    </citation>
    <scope>NUCLEOTIDE SEQUENCE</scope>
</reference>
<dbReference type="AlphaFoldDB" id="A0A0E9QX57"/>
<proteinExistence type="predicted"/>
<name>A0A0E9QX57_ANGAN</name>
<protein>
    <submittedName>
        <fullName evidence="1">Uncharacterized protein</fullName>
    </submittedName>
</protein>
<sequence>MAQIKHTRTHVRIICLLQNGIVSGDCISLVRYLGDTPECTSFL</sequence>
<accession>A0A0E9QX57</accession>
<evidence type="ECO:0000313" key="1">
    <source>
        <dbReference type="EMBL" id="JAH21057.1"/>
    </source>
</evidence>